<feature type="region of interest" description="Disordered" evidence="3">
    <location>
        <begin position="147"/>
        <end position="173"/>
    </location>
</feature>
<name>A0ABS8XHB6_9BURK</name>
<dbReference type="InterPro" id="IPR014756">
    <property type="entry name" value="Ig_E-set"/>
</dbReference>
<reference evidence="6 7" key="1">
    <citation type="submission" date="2021-12" db="EMBL/GenBank/DDBJ databases">
        <title>Genome seq of p7.</title>
        <authorList>
            <person name="Seo T."/>
        </authorList>
    </citation>
    <scope>NUCLEOTIDE SEQUENCE [LARGE SCALE GENOMIC DNA]</scope>
    <source>
        <strain evidence="6 7">P7</strain>
    </source>
</reference>
<dbReference type="InterPro" id="IPR006047">
    <property type="entry name" value="GH13_cat_dom"/>
</dbReference>
<evidence type="ECO:0000259" key="5">
    <source>
        <dbReference type="SMART" id="SM00642"/>
    </source>
</evidence>
<dbReference type="SMART" id="SM00642">
    <property type="entry name" value="Aamy"/>
    <property type="match status" value="1"/>
</dbReference>
<feature type="domain" description="Glycosyl hydrolase family 13 catalytic" evidence="5">
    <location>
        <begin position="135"/>
        <end position="535"/>
    </location>
</feature>
<evidence type="ECO:0000256" key="4">
    <source>
        <dbReference type="SAM" id="SignalP"/>
    </source>
</evidence>
<dbReference type="SUPFAM" id="SSF81296">
    <property type="entry name" value="E set domains"/>
    <property type="match status" value="1"/>
</dbReference>
<proteinExistence type="predicted"/>
<evidence type="ECO:0000256" key="1">
    <source>
        <dbReference type="ARBA" id="ARBA00022801"/>
    </source>
</evidence>
<dbReference type="Gene3D" id="2.60.40.1180">
    <property type="entry name" value="Golgi alpha-mannosidase II"/>
    <property type="match status" value="1"/>
</dbReference>
<feature type="compositionally biased region" description="Basic and acidic residues" evidence="3">
    <location>
        <begin position="151"/>
        <end position="173"/>
    </location>
</feature>
<sequence length="629" mass="70383">MKRLRRWMNTLMLGLALPLAQAATANAAVERVDPPHWWVGMREPTLQLALEGPGVAALQARIDRPGVSLESTQRGDSPNYLFLQLRIAPDARPGPLSIELAQDGQPRQRLAYELRERAPGSAQRQGFGPRDAVYLVVPDRFARGGSAVARPDPRLDLSDRVDRQDPDARHGGDLEGIRQRLDYIAAMGFTQLWATPLTENAQPRYSYHGYAITDHYRIDPRFGTLDDYKRLADDARARGIGLIHDIVLNHIGLSHRWVADPPTRGWINRAAGRERTNHAHISVQDPHAAAADRDAFVQGWFDASMPDLDTRQPLLATYLIQNTLWWIEELGLTGIRQDTYSYADKDFLARWSARVMAEYPRLGLVGEEMSDHAPMVAYWQRGQANHDGYRSSMPSMMDFPLLAALRRALVTPEGHQQGWYSLYEALGLDFVYPDASQLMLFPDNHDTVRMMAAVKGDEALARMAFAFVATAPRVPQFFYGDELGWRGPDPRQDGVLRADFPGGWPGDAGDAVSGRGLGEEARRMQDWLRRLLNWRKGQPLVHGGRMTQYVPRDGAYVYFRHDPLKPGCVMVVLHKGSQPLAVPLGRFEALVKPGQPARDVLSGRRFNLGQALEVAPRSVTVLEVGEPGP</sequence>
<dbReference type="Pfam" id="PF00128">
    <property type="entry name" value="Alpha-amylase"/>
    <property type="match status" value="1"/>
</dbReference>
<dbReference type="Pfam" id="PF09087">
    <property type="entry name" value="Cyc-maltodext_N"/>
    <property type="match status" value="1"/>
</dbReference>
<accession>A0ABS8XHB6</accession>
<organism evidence="6 7">
    <name type="scientific">Pelomonas caseinilytica</name>
    <dbReference type="NCBI Taxonomy" id="2906763"/>
    <lineage>
        <taxon>Bacteria</taxon>
        <taxon>Pseudomonadati</taxon>
        <taxon>Pseudomonadota</taxon>
        <taxon>Betaproteobacteria</taxon>
        <taxon>Burkholderiales</taxon>
        <taxon>Sphaerotilaceae</taxon>
        <taxon>Roseateles</taxon>
    </lineage>
</organism>
<keyword evidence="2" id="KW-0326">Glycosidase</keyword>
<dbReference type="Gene3D" id="3.20.20.80">
    <property type="entry name" value="Glycosidases"/>
    <property type="match status" value="1"/>
</dbReference>
<gene>
    <name evidence="6" type="ORF">LXT12_23615</name>
</gene>
<evidence type="ECO:0000256" key="2">
    <source>
        <dbReference type="ARBA" id="ARBA00023295"/>
    </source>
</evidence>
<evidence type="ECO:0000313" key="6">
    <source>
        <dbReference type="EMBL" id="MCE4540244.1"/>
    </source>
</evidence>
<feature type="chain" id="PRO_5047134818" evidence="4">
    <location>
        <begin position="28"/>
        <end position="629"/>
    </location>
</feature>
<feature type="signal peptide" evidence="4">
    <location>
        <begin position="1"/>
        <end position="27"/>
    </location>
</feature>
<dbReference type="Pfam" id="PF10438">
    <property type="entry name" value="Cyc-maltodext_C"/>
    <property type="match status" value="1"/>
</dbReference>
<dbReference type="InterPro" id="IPR015171">
    <property type="entry name" value="Cyc-maltodext_N"/>
</dbReference>
<evidence type="ECO:0000256" key="3">
    <source>
        <dbReference type="SAM" id="MobiDB-lite"/>
    </source>
</evidence>
<dbReference type="Proteomes" id="UP001201463">
    <property type="component" value="Unassembled WGS sequence"/>
</dbReference>
<keyword evidence="4" id="KW-0732">Signal</keyword>
<dbReference type="SUPFAM" id="SSF51445">
    <property type="entry name" value="(Trans)glycosidases"/>
    <property type="match status" value="1"/>
</dbReference>
<keyword evidence="7" id="KW-1185">Reference proteome</keyword>
<dbReference type="InterPro" id="IPR017853">
    <property type="entry name" value="GH"/>
</dbReference>
<dbReference type="PANTHER" id="PTHR10357:SF210">
    <property type="entry name" value="MALTODEXTRIN GLUCOSIDASE"/>
    <property type="match status" value="1"/>
</dbReference>
<dbReference type="InterPro" id="IPR013783">
    <property type="entry name" value="Ig-like_fold"/>
</dbReference>
<dbReference type="RefSeq" id="WP_233394757.1">
    <property type="nucleotide sequence ID" value="NZ_JAJTWT010000014.1"/>
</dbReference>
<dbReference type="EMBL" id="JAJTWT010000014">
    <property type="protein sequence ID" value="MCE4540244.1"/>
    <property type="molecule type" value="Genomic_DNA"/>
</dbReference>
<evidence type="ECO:0000313" key="7">
    <source>
        <dbReference type="Proteomes" id="UP001201463"/>
    </source>
</evidence>
<dbReference type="Gene3D" id="2.60.40.10">
    <property type="entry name" value="Immunoglobulins"/>
    <property type="match status" value="1"/>
</dbReference>
<dbReference type="SUPFAM" id="SSF51011">
    <property type="entry name" value="Glycosyl hydrolase domain"/>
    <property type="match status" value="1"/>
</dbReference>
<dbReference type="InterPro" id="IPR019492">
    <property type="entry name" value="Cyclo-malto-dextrinase_C"/>
</dbReference>
<keyword evidence="1" id="KW-0378">Hydrolase</keyword>
<comment type="caution">
    <text evidence="6">The sequence shown here is derived from an EMBL/GenBank/DDBJ whole genome shotgun (WGS) entry which is preliminary data.</text>
</comment>
<protein>
    <submittedName>
        <fullName evidence="6">Cyclomaltodextrinase N-terminal domain-containing protein</fullName>
    </submittedName>
</protein>
<dbReference type="InterPro" id="IPR013780">
    <property type="entry name" value="Glyco_hydro_b"/>
</dbReference>
<dbReference type="PANTHER" id="PTHR10357">
    <property type="entry name" value="ALPHA-AMYLASE FAMILY MEMBER"/>
    <property type="match status" value="1"/>
</dbReference>